<evidence type="ECO:0000313" key="1">
    <source>
        <dbReference type="EMBL" id="KAL0297978.1"/>
    </source>
</evidence>
<dbReference type="EMBL" id="JACGWK010000521">
    <property type="protein sequence ID" value="KAL0297978.1"/>
    <property type="molecule type" value="Genomic_DNA"/>
</dbReference>
<comment type="caution">
    <text evidence="1">The sequence shown here is derived from an EMBL/GenBank/DDBJ whole genome shotgun (WGS) entry which is preliminary data.</text>
</comment>
<sequence>TPWSALYPDSFHSGLASLRRKVSYREPPRSPKELSILSKPSGNVNSEIVSYQFTPDREFRSICTWPINLHRLWDRRKIGEPASAENQCAKAIGADRVHLIFYG</sequence>
<gene>
    <name evidence="1" type="ORF">Sangu_3168500</name>
</gene>
<proteinExistence type="predicted"/>
<reference evidence="1" key="2">
    <citation type="journal article" date="2024" name="Plant">
        <title>Genomic evolution and insights into agronomic trait innovations of Sesamum species.</title>
        <authorList>
            <person name="Miao H."/>
            <person name="Wang L."/>
            <person name="Qu L."/>
            <person name="Liu H."/>
            <person name="Sun Y."/>
            <person name="Le M."/>
            <person name="Wang Q."/>
            <person name="Wei S."/>
            <person name="Zheng Y."/>
            <person name="Lin W."/>
            <person name="Duan Y."/>
            <person name="Cao H."/>
            <person name="Xiong S."/>
            <person name="Wang X."/>
            <person name="Wei L."/>
            <person name="Li C."/>
            <person name="Ma Q."/>
            <person name="Ju M."/>
            <person name="Zhao R."/>
            <person name="Li G."/>
            <person name="Mu C."/>
            <person name="Tian Q."/>
            <person name="Mei H."/>
            <person name="Zhang T."/>
            <person name="Gao T."/>
            <person name="Zhang H."/>
        </authorList>
    </citation>
    <scope>NUCLEOTIDE SEQUENCE</scope>
    <source>
        <strain evidence="1">G01</strain>
    </source>
</reference>
<reference evidence="1" key="1">
    <citation type="submission" date="2020-06" db="EMBL/GenBank/DDBJ databases">
        <authorList>
            <person name="Li T."/>
            <person name="Hu X."/>
            <person name="Zhang T."/>
            <person name="Song X."/>
            <person name="Zhang H."/>
            <person name="Dai N."/>
            <person name="Sheng W."/>
            <person name="Hou X."/>
            <person name="Wei L."/>
        </authorList>
    </citation>
    <scope>NUCLEOTIDE SEQUENCE</scope>
    <source>
        <strain evidence="1">G01</strain>
        <tissue evidence="1">Leaf</tissue>
    </source>
</reference>
<accession>A0AAW2JUW8</accession>
<feature type="non-terminal residue" evidence="1">
    <location>
        <position position="1"/>
    </location>
</feature>
<organism evidence="1">
    <name type="scientific">Sesamum angustifolium</name>
    <dbReference type="NCBI Taxonomy" id="2727405"/>
    <lineage>
        <taxon>Eukaryota</taxon>
        <taxon>Viridiplantae</taxon>
        <taxon>Streptophyta</taxon>
        <taxon>Embryophyta</taxon>
        <taxon>Tracheophyta</taxon>
        <taxon>Spermatophyta</taxon>
        <taxon>Magnoliopsida</taxon>
        <taxon>eudicotyledons</taxon>
        <taxon>Gunneridae</taxon>
        <taxon>Pentapetalae</taxon>
        <taxon>asterids</taxon>
        <taxon>lamiids</taxon>
        <taxon>Lamiales</taxon>
        <taxon>Pedaliaceae</taxon>
        <taxon>Sesamum</taxon>
    </lineage>
</organism>
<name>A0AAW2JUW8_9LAMI</name>
<dbReference type="AlphaFoldDB" id="A0AAW2JUW8"/>
<protein>
    <submittedName>
        <fullName evidence="1">Uncharacterized protein</fullName>
    </submittedName>
</protein>